<sequence length="96" mass="11744">MINHVNSQIKNRRRNTVIARGKIINIEHNEDYSYLKLFIRNGAGLRHTYLTFRYDPKIFYISKNQYVIITAHIENKQNQSKIEKQKLPKNFWQFFW</sequence>
<dbReference type="Proteomes" id="UP000027855">
    <property type="component" value="Unassembled WGS sequence"/>
</dbReference>
<dbReference type="RefSeq" id="WP_037602021.1">
    <property type="nucleotide sequence ID" value="NZ_CABIZY010000003.1"/>
</dbReference>
<evidence type="ECO:0000313" key="1">
    <source>
        <dbReference type="EMBL" id="KEO45117.1"/>
    </source>
</evidence>
<name>A0A074J0E0_STRSL</name>
<proteinExistence type="predicted"/>
<reference evidence="1 2" key="1">
    <citation type="submission" date="2014-04" db="EMBL/GenBank/DDBJ databases">
        <title>Variable characteristics of bacteriocin-producing Streptococcus salivarius strains isolated from Malaysian subjects.</title>
        <authorList>
            <person name="Philip K."/>
            <person name="Barbour A."/>
        </authorList>
    </citation>
    <scope>NUCLEOTIDE SEQUENCE [LARGE SCALE GENOMIC DNA]</scope>
    <source>
        <strain evidence="1 2">NU10</strain>
    </source>
</reference>
<dbReference type="AlphaFoldDB" id="A0A074J0E0"/>
<accession>A0A074J0E0</accession>
<dbReference type="EMBL" id="JJMT01000014">
    <property type="protein sequence ID" value="KEO45117.1"/>
    <property type="molecule type" value="Genomic_DNA"/>
</dbReference>
<gene>
    <name evidence="1" type="ORF">DL07_02645</name>
</gene>
<protein>
    <submittedName>
        <fullName evidence="1">Uncharacterized protein</fullName>
    </submittedName>
</protein>
<organism evidence="1 2">
    <name type="scientific">Streptococcus salivarius</name>
    <dbReference type="NCBI Taxonomy" id="1304"/>
    <lineage>
        <taxon>Bacteria</taxon>
        <taxon>Bacillati</taxon>
        <taxon>Bacillota</taxon>
        <taxon>Bacilli</taxon>
        <taxon>Lactobacillales</taxon>
        <taxon>Streptococcaceae</taxon>
        <taxon>Streptococcus</taxon>
    </lineage>
</organism>
<evidence type="ECO:0000313" key="2">
    <source>
        <dbReference type="Proteomes" id="UP000027855"/>
    </source>
</evidence>
<comment type="caution">
    <text evidence="1">The sequence shown here is derived from an EMBL/GenBank/DDBJ whole genome shotgun (WGS) entry which is preliminary data.</text>
</comment>